<accession>A0A0F9AIT5</accession>
<organism evidence="1">
    <name type="scientific">marine sediment metagenome</name>
    <dbReference type="NCBI Taxonomy" id="412755"/>
    <lineage>
        <taxon>unclassified sequences</taxon>
        <taxon>metagenomes</taxon>
        <taxon>ecological metagenomes</taxon>
    </lineage>
</organism>
<dbReference type="EMBL" id="LAZR01042539">
    <property type="protein sequence ID" value="KKL09305.1"/>
    <property type="molecule type" value="Genomic_DNA"/>
</dbReference>
<name>A0A0F9AIT5_9ZZZZ</name>
<proteinExistence type="predicted"/>
<comment type="caution">
    <text evidence="1">The sequence shown here is derived from an EMBL/GenBank/DDBJ whole genome shotgun (WGS) entry which is preliminary data.</text>
</comment>
<sequence length="63" mass="7261">MPTARKTKATRGKLERALRELESFMAADNVGEVLTSNDRYLFATAVSTIQRIESDLYHDPRYR</sequence>
<dbReference type="AlphaFoldDB" id="A0A0F9AIT5"/>
<protein>
    <submittedName>
        <fullName evidence="1">Uncharacterized protein</fullName>
    </submittedName>
</protein>
<reference evidence="1" key="1">
    <citation type="journal article" date="2015" name="Nature">
        <title>Complex archaea that bridge the gap between prokaryotes and eukaryotes.</title>
        <authorList>
            <person name="Spang A."/>
            <person name="Saw J.H."/>
            <person name="Jorgensen S.L."/>
            <person name="Zaremba-Niedzwiedzka K."/>
            <person name="Martijn J."/>
            <person name="Lind A.E."/>
            <person name="van Eijk R."/>
            <person name="Schleper C."/>
            <person name="Guy L."/>
            <person name="Ettema T.J."/>
        </authorList>
    </citation>
    <scope>NUCLEOTIDE SEQUENCE</scope>
</reference>
<gene>
    <name evidence="1" type="ORF">LCGC14_2567170</name>
</gene>
<evidence type="ECO:0000313" key="1">
    <source>
        <dbReference type="EMBL" id="KKL09305.1"/>
    </source>
</evidence>